<reference evidence="9 11" key="1">
    <citation type="submission" date="2015-02" db="EMBL/GenBank/DDBJ databases">
        <authorList>
            <person name="Chooi Y.-H."/>
        </authorList>
    </citation>
    <scope>NUCLEOTIDE SEQUENCE [LARGE SCALE GENOMIC DNA]</scope>
    <source>
        <strain evidence="9">E3</strain>
    </source>
</reference>
<dbReference type="Proteomes" id="UP000290189">
    <property type="component" value="Unassembled WGS sequence"/>
</dbReference>
<evidence type="ECO:0000259" key="8">
    <source>
        <dbReference type="PROSITE" id="PS50011"/>
    </source>
</evidence>
<dbReference type="SMART" id="SM00220">
    <property type="entry name" value="S_TKc"/>
    <property type="match status" value="1"/>
</dbReference>
<keyword evidence="1" id="KW-0723">Serine/threonine-protein kinase</keyword>
<dbReference type="EMBL" id="CDSF01000098">
    <property type="protein sequence ID" value="CEP00131.1"/>
    <property type="molecule type" value="Genomic_DNA"/>
</dbReference>
<feature type="domain" description="Protein kinase" evidence="8">
    <location>
        <begin position="73"/>
        <end position="383"/>
    </location>
</feature>
<dbReference type="PROSITE" id="PS50011">
    <property type="entry name" value="PROTEIN_KINASE_DOM"/>
    <property type="match status" value="1"/>
</dbReference>
<dbReference type="SMR" id="A0A0G4IYP1"/>
<reference evidence="10 12" key="2">
    <citation type="submission" date="2018-03" db="EMBL/GenBank/DDBJ databases">
        <authorList>
            <person name="Fogelqvist J."/>
        </authorList>
    </citation>
    <scope>NUCLEOTIDE SEQUENCE [LARGE SCALE GENOMIC DNA]</scope>
</reference>
<organism evidence="9 11">
    <name type="scientific">Plasmodiophora brassicae</name>
    <name type="common">Clubroot disease agent</name>
    <dbReference type="NCBI Taxonomy" id="37360"/>
    <lineage>
        <taxon>Eukaryota</taxon>
        <taxon>Sar</taxon>
        <taxon>Rhizaria</taxon>
        <taxon>Endomyxa</taxon>
        <taxon>Phytomyxea</taxon>
        <taxon>Plasmodiophorida</taxon>
        <taxon>Plasmodiophoridae</taxon>
        <taxon>Plasmodiophora</taxon>
    </lineage>
</organism>
<dbReference type="GO" id="GO:0004674">
    <property type="term" value="F:protein serine/threonine kinase activity"/>
    <property type="evidence" value="ECO:0007669"/>
    <property type="project" value="UniProtKB-KW"/>
</dbReference>
<keyword evidence="3 6" id="KW-0547">Nucleotide-binding</keyword>
<dbReference type="InterPro" id="IPR000719">
    <property type="entry name" value="Prot_kinase_dom"/>
</dbReference>
<dbReference type="OrthoDB" id="9332038at2759"/>
<geneLocation type="mitochondrion" evidence="10"/>
<evidence type="ECO:0000256" key="2">
    <source>
        <dbReference type="ARBA" id="ARBA00022679"/>
    </source>
</evidence>
<feature type="binding site" evidence="6">
    <location>
        <position position="103"/>
    </location>
    <ligand>
        <name>ATP</name>
        <dbReference type="ChEBI" id="CHEBI:30616"/>
    </ligand>
</feature>
<dbReference type="EMBL" id="OVEO01000010">
    <property type="protein sequence ID" value="SPQ98939.1"/>
    <property type="molecule type" value="Genomic_DNA"/>
</dbReference>
<name>A0A0G4IYP1_PLABS</name>
<dbReference type="PROSITE" id="PS00107">
    <property type="entry name" value="PROTEIN_KINASE_ATP"/>
    <property type="match status" value="1"/>
</dbReference>
<dbReference type="STRING" id="37360.A0A0G4IYP1"/>
<keyword evidence="5 6" id="KW-0067">ATP-binding</keyword>
<dbReference type="Pfam" id="PF00069">
    <property type="entry name" value="Pkinase"/>
    <property type="match status" value="1"/>
</dbReference>
<dbReference type="AlphaFoldDB" id="A0A0G4IYP1"/>
<keyword evidence="4" id="KW-0418">Kinase</keyword>
<feature type="chain" id="PRO_5033223384" description="Protein kinase domain-containing protein" evidence="7">
    <location>
        <begin position="20"/>
        <end position="386"/>
    </location>
</feature>
<dbReference type="Gene3D" id="3.30.200.20">
    <property type="entry name" value="Phosphorylase Kinase, domain 1"/>
    <property type="match status" value="1"/>
</dbReference>
<feature type="signal peptide" evidence="7">
    <location>
        <begin position="1"/>
        <end position="19"/>
    </location>
</feature>
<dbReference type="InterPro" id="IPR050494">
    <property type="entry name" value="Ser_Thr_dual-spec_kinase"/>
</dbReference>
<dbReference type="GO" id="GO:0005524">
    <property type="term" value="F:ATP binding"/>
    <property type="evidence" value="ECO:0007669"/>
    <property type="project" value="UniProtKB-UniRule"/>
</dbReference>
<dbReference type="OMA" id="DEEMHTF"/>
<evidence type="ECO:0000313" key="12">
    <source>
        <dbReference type="Proteomes" id="UP000290189"/>
    </source>
</evidence>
<keyword evidence="7" id="KW-0732">Signal</keyword>
<evidence type="ECO:0000256" key="7">
    <source>
        <dbReference type="SAM" id="SignalP"/>
    </source>
</evidence>
<evidence type="ECO:0000256" key="4">
    <source>
        <dbReference type="ARBA" id="ARBA00022777"/>
    </source>
</evidence>
<keyword evidence="10" id="KW-0496">Mitochondrion</keyword>
<evidence type="ECO:0000313" key="9">
    <source>
        <dbReference type="EMBL" id="CEP00131.1"/>
    </source>
</evidence>
<evidence type="ECO:0000313" key="10">
    <source>
        <dbReference type="EMBL" id="SPQ98939.1"/>
    </source>
</evidence>
<sequence length="386" mass="43689">MVVSWALAAAATALMVAEALTSMHEYRMLHCLLKLVKKHDEEMHTFWTESNLPDPHADDILDTIRPGDVLHHYIIERKLGVGSFGHVYQAQDTLRWNRTVALKIYKSRKTEALKEFDTLRKLQTLDPSHLHHIVDVSESFDALDDRTCIVLELLGNDLIRQSTKMPSFWEHGLNYANLRQLAKAVLDGLRFLHSNHRIHGDIKPENIILSKNGDFSSATIVDFGSSEDDSETSELSLHTRVYQAPELLLGLPHSTPIDVWALGTILAILRQPQISWFNGETSRDVFLRIVETIGLPSRDIIDPATRRIGICSSSSGKTFLYKVSHIDFSALRAHIKTEPLWHKLPCKSGDVPCLYFRDLIERMLTFDPAARITAAEALAHPFLTVH</sequence>
<dbReference type="Proteomes" id="UP000039324">
    <property type="component" value="Unassembled WGS sequence"/>
</dbReference>
<accession>A0A0G4IYP1</accession>
<evidence type="ECO:0000313" key="11">
    <source>
        <dbReference type="Proteomes" id="UP000039324"/>
    </source>
</evidence>
<keyword evidence="11" id="KW-1185">Reference proteome</keyword>
<dbReference type="InterPro" id="IPR017441">
    <property type="entry name" value="Protein_kinase_ATP_BS"/>
</dbReference>
<dbReference type="Gene3D" id="1.10.510.10">
    <property type="entry name" value="Transferase(Phosphotransferase) domain 1"/>
    <property type="match status" value="1"/>
</dbReference>
<evidence type="ECO:0000256" key="6">
    <source>
        <dbReference type="PROSITE-ProRule" id="PRU10141"/>
    </source>
</evidence>
<gene>
    <name evidence="9" type="ORF">PBRA_007865</name>
    <name evidence="10" type="ORF">PLBR_LOCUS6154</name>
</gene>
<keyword evidence="2" id="KW-0808">Transferase</keyword>
<evidence type="ECO:0000256" key="1">
    <source>
        <dbReference type="ARBA" id="ARBA00022527"/>
    </source>
</evidence>
<evidence type="ECO:0000256" key="5">
    <source>
        <dbReference type="ARBA" id="ARBA00022840"/>
    </source>
</evidence>
<dbReference type="PANTHER" id="PTHR24058">
    <property type="entry name" value="DUAL SPECIFICITY PROTEIN KINASE"/>
    <property type="match status" value="1"/>
</dbReference>
<proteinExistence type="predicted"/>
<evidence type="ECO:0000256" key="3">
    <source>
        <dbReference type="ARBA" id="ARBA00022741"/>
    </source>
</evidence>
<dbReference type="SUPFAM" id="SSF56112">
    <property type="entry name" value="Protein kinase-like (PK-like)"/>
    <property type="match status" value="1"/>
</dbReference>
<dbReference type="InterPro" id="IPR011009">
    <property type="entry name" value="Kinase-like_dom_sf"/>
</dbReference>
<protein>
    <recommendedName>
        <fullName evidence="8">Protein kinase domain-containing protein</fullName>
    </recommendedName>
</protein>